<keyword evidence="7 10" id="KW-0010">Activator</keyword>
<feature type="region of interest" description="Disordered" evidence="11">
    <location>
        <begin position="236"/>
        <end position="285"/>
    </location>
</feature>
<sequence>MCVMRTPDILEEIIGHVFGDLLEDVILRYAFDLHEAITTGVWEAEEGCLEMEDDEQIVDEPGVDIFGQNSDMKNTRNLECACPKCQRTLGASRFATHLEKCTGIGRLSSRIANQRIITNNTKDSSGPLIPSDNDDEDWTNKAESKSKSKKRKEKNSTRTVKAARVKADDSSAMINGLNGDEVHYELLKKLEENGRSGKKNTRKKLIDMPVAGTSDLPSSVLEEDSDSSLFRLVGEYAFNPSPTDSSSTNNSTSSRKREAYPSKGKGASAKRKKDGSQKFLSSTGD</sequence>
<accession>A0A7R8X6S2</accession>
<reference evidence="12" key="1">
    <citation type="submission" date="2020-11" db="EMBL/GenBank/DDBJ databases">
        <authorList>
            <person name="Tran Van P."/>
        </authorList>
    </citation>
    <scope>NUCLEOTIDE SEQUENCE</scope>
</reference>
<dbReference type="OrthoDB" id="21557at2759"/>
<dbReference type="EMBL" id="CAJPEV010000519">
    <property type="protein sequence ID" value="CAG0886072.1"/>
    <property type="molecule type" value="Genomic_DNA"/>
</dbReference>
<name>A0A7R8X6S2_9CRUS</name>
<dbReference type="GO" id="GO:0000124">
    <property type="term" value="C:SAGA complex"/>
    <property type="evidence" value="ECO:0007669"/>
    <property type="project" value="TreeGrafter"/>
</dbReference>
<dbReference type="AlphaFoldDB" id="A0A7R8X6S2"/>
<evidence type="ECO:0000256" key="1">
    <source>
        <dbReference type="ARBA" id="ARBA00004123"/>
    </source>
</evidence>
<keyword evidence="8" id="KW-0804">Transcription</keyword>
<keyword evidence="13" id="KW-1185">Reference proteome</keyword>
<dbReference type="GO" id="GO:0008270">
    <property type="term" value="F:zinc ion binding"/>
    <property type="evidence" value="ECO:0007669"/>
    <property type="project" value="UniProtKB-KW"/>
</dbReference>
<evidence type="ECO:0000256" key="11">
    <source>
        <dbReference type="SAM" id="MobiDB-lite"/>
    </source>
</evidence>
<evidence type="ECO:0000256" key="8">
    <source>
        <dbReference type="ARBA" id="ARBA00023163"/>
    </source>
</evidence>
<dbReference type="PANTHER" id="PTHR46367:SF1">
    <property type="entry name" value="ATAXIN-7-LIKE PROTEIN 3"/>
    <property type="match status" value="1"/>
</dbReference>
<dbReference type="Gene3D" id="3.30.160.60">
    <property type="entry name" value="Classic Zinc Finger"/>
    <property type="match status" value="1"/>
</dbReference>
<dbReference type="PANTHER" id="PTHR46367">
    <property type="entry name" value="ATAXIN-7-LIKE PROTEIN 3"/>
    <property type="match status" value="1"/>
</dbReference>
<evidence type="ECO:0000256" key="3">
    <source>
        <dbReference type="ARBA" id="ARBA00022771"/>
    </source>
</evidence>
<proteinExistence type="inferred from homology"/>
<feature type="region of interest" description="Disordered" evidence="11">
    <location>
        <begin position="194"/>
        <end position="224"/>
    </location>
</feature>
<dbReference type="Proteomes" id="UP000677054">
    <property type="component" value="Unassembled WGS sequence"/>
</dbReference>
<dbReference type="InterPro" id="IPR013246">
    <property type="entry name" value="SAGA_su_Sgf11"/>
</dbReference>
<comment type="similarity">
    <text evidence="10">Belongs to the SGF11 family.</text>
</comment>
<organism evidence="12">
    <name type="scientific">Darwinula stevensoni</name>
    <dbReference type="NCBI Taxonomy" id="69355"/>
    <lineage>
        <taxon>Eukaryota</taxon>
        <taxon>Metazoa</taxon>
        <taxon>Ecdysozoa</taxon>
        <taxon>Arthropoda</taxon>
        <taxon>Crustacea</taxon>
        <taxon>Oligostraca</taxon>
        <taxon>Ostracoda</taxon>
        <taxon>Podocopa</taxon>
        <taxon>Podocopida</taxon>
        <taxon>Darwinulocopina</taxon>
        <taxon>Darwinuloidea</taxon>
        <taxon>Darwinulidae</taxon>
        <taxon>Darwinula</taxon>
    </lineage>
</organism>
<dbReference type="GO" id="GO:0071819">
    <property type="term" value="C:DUBm complex"/>
    <property type="evidence" value="ECO:0007669"/>
    <property type="project" value="TreeGrafter"/>
</dbReference>
<evidence type="ECO:0000256" key="6">
    <source>
        <dbReference type="ARBA" id="ARBA00023015"/>
    </source>
</evidence>
<evidence type="ECO:0000256" key="9">
    <source>
        <dbReference type="ARBA" id="ARBA00023242"/>
    </source>
</evidence>
<feature type="compositionally biased region" description="Low complexity" evidence="11">
    <location>
        <begin position="239"/>
        <end position="253"/>
    </location>
</feature>
<protein>
    <recommendedName>
        <fullName evidence="10">SAGA-associated factor 11</fullName>
    </recommendedName>
</protein>
<evidence type="ECO:0000256" key="5">
    <source>
        <dbReference type="ARBA" id="ARBA00022853"/>
    </source>
</evidence>
<feature type="region of interest" description="Disordered" evidence="11">
    <location>
        <begin position="118"/>
        <end position="164"/>
    </location>
</feature>
<comment type="subunit">
    <text evidence="10">Component of some SAGA transcription coactivator-HAT complexes.</text>
</comment>
<keyword evidence="4" id="KW-0862">Zinc</keyword>
<keyword evidence="6" id="KW-0805">Transcription regulation</keyword>
<dbReference type="EMBL" id="LR900036">
    <property type="protein sequence ID" value="CAD7243891.1"/>
    <property type="molecule type" value="Genomic_DNA"/>
</dbReference>
<dbReference type="GO" id="GO:0003713">
    <property type="term" value="F:transcription coactivator activity"/>
    <property type="evidence" value="ECO:0007669"/>
    <property type="project" value="TreeGrafter"/>
</dbReference>
<dbReference type="InterPro" id="IPR051078">
    <property type="entry name" value="SGF11"/>
</dbReference>
<keyword evidence="9" id="KW-0539">Nucleus</keyword>
<evidence type="ECO:0000256" key="10">
    <source>
        <dbReference type="RuleBase" id="RU261113"/>
    </source>
</evidence>
<keyword evidence="5" id="KW-0156">Chromatin regulator</keyword>
<comment type="function">
    <text evidence="10">Component of the transcription regulatory histone acetylation (HAT) complex SAGA, a multiprotein complex that activates transcription by remodeling chromatin and mediating histone acetylation and deubiquitination. Within the SAGA complex, participates in a subcomplex that specifically deubiquitinates histone H2B. The SAGA complex is recruited to specific gene promoters by activators, where it is required for transcription.</text>
</comment>
<dbReference type="Pfam" id="PF08209">
    <property type="entry name" value="Sgf11"/>
    <property type="match status" value="1"/>
</dbReference>
<keyword evidence="3" id="KW-0863">Zinc-finger</keyword>
<evidence type="ECO:0000313" key="12">
    <source>
        <dbReference type="EMBL" id="CAD7243891.1"/>
    </source>
</evidence>
<evidence type="ECO:0000256" key="4">
    <source>
        <dbReference type="ARBA" id="ARBA00022833"/>
    </source>
</evidence>
<evidence type="ECO:0000313" key="13">
    <source>
        <dbReference type="Proteomes" id="UP000677054"/>
    </source>
</evidence>
<dbReference type="GO" id="GO:0006357">
    <property type="term" value="P:regulation of transcription by RNA polymerase II"/>
    <property type="evidence" value="ECO:0007669"/>
    <property type="project" value="TreeGrafter"/>
</dbReference>
<gene>
    <name evidence="12" type="ORF">DSTB1V02_LOCUS3798</name>
</gene>
<comment type="subcellular location">
    <subcellularLocation>
        <location evidence="1 10">Nucleus</location>
    </subcellularLocation>
</comment>
<evidence type="ECO:0000256" key="2">
    <source>
        <dbReference type="ARBA" id="ARBA00022723"/>
    </source>
</evidence>
<evidence type="ECO:0000256" key="7">
    <source>
        <dbReference type="ARBA" id="ARBA00023159"/>
    </source>
</evidence>
<dbReference type="GO" id="GO:0006325">
    <property type="term" value="P:chromatin organization"/>
    <property type="evidence" value="ECO:0007669"/>
    <property type="project" value="UniProtKB-KW"/>
</dbReference>
<keyword evidence="2" id="KW-0479">Metal-binding</keyword>